<evidence type="ECO:0000256" key="2">
    <source>
        <dbReference type="SAM" id="Phobius"/>
    </source>
</evidence>
<dbReference type="Pfam" id="PF22249">
    <property type="entry name" value="ERMP1-TM"/>
    <property type="match status" value="1"/>
</dbReference>
<feature type="transmembrane region" description="Helical" evidence="2">
    <location>
        <begin position="33"/>
        <end position="61"/>
    </location>
</feature>
<feature type="non-terminal residue" evidence="5">
    <location>
        <position position="539"/>
    </location>
</feature>
<keyword evidence="6" id="KW-1185">Reference proteome</keyword>
<gene>
    <name evidence="5" type="primary">Ermp1</name>
    <name evidence="5" type="ORF">CINMEX_R01308</name>
</gene>
<feature type="transmembrane region" description="Helical" evidence="2">
    <location>
        <begin position="209"/>
        <end position="232"/>
    </location>
</feature>
<comment type="similarity">
    <text evidence="1">Belongs to the peptidase M28 family.</text>
</comment>
<keyword evidence="2" id="KW-0472">Membrane</keyword>
<reference evidence="5 6" key="1">
    <citation type="submission" date="2019-09" db="EMBL/GenBank/DDBJ databases">
        <title>Bird 10,000 Genomes (B10K) Project - Family phase.</title>
        <authorList>
            <person name="Zhang G."/>
        </authorList>
    </citation>
    <scope>NUCLEOTIDE SEQUENCE [LARGE SCALE GENOMIC DNA]</scope>
    <source>
        <strain evidence="5">B10K-DU-001-77</strain>
        <tissue evidence="5">Muscle</tissue>
    </source>
</reference>
<evidence type="ECO:0000259" key="3">
    <source>
        <dbReference type="Pfam" id="PF22248"/>
    </source>
</evidence>
<protein>
    <submittedName>
        <fullName evidence="5">ERMP1 metallopeptidase</fullName>
    </submittedName>
</protein>
<sequence length="539" mass="60873">GDNILAVLKYLATSEKLAKSFEYRHGNVVFFDILGLFVLAYPARVGTIMNYITTAVAFFYLSKKVLQPKPRAVHNLKKLLTAFSLTLTSWVCTLVAVLMVALFVSIIGRALSWYTHFYVSVSLYGTAAAAKLILVHMLAKKFFYKNVNEQYLGDVFFDASLMIWSIALAVMTQMGLCSAFICTLWVAFPLLTKLMIHKEFSQKGATIKFIVMYMLGMFVPYLYMLYLSWTVFEMFTPVMGRSGSEIPPDMVLAGFIVIFTMILSSYFINFIYLVKSTKTTLVTLTTVFVVTLILVCSGIFFPYSSDAANPKPKRVFLQHTSRRFHDLDGNVVKSDSGIWINGFDYNGISHITPHVPEINDTIRTPCEEQAPFCGLPWILPVHFMFRFRMSRVAGLHRRKPAAVAISHTSRTLTGKGRWLLLHVDTIFVPAGPSHMSLYARPRAGSALSRWSLGDGMPVTSLGGDYFVFYSRGLHAAPWHFWLELTAPEKHSDGIVSLAIAAHYFFGEDQKSPQLYALLERFPNWTFSSGWSCTYDLFVF</sequence>
<accession>A0A7L2JB20</accession>
<feature type="transmembrane region" description="Helical" evidence="2">
    <location>
        <begin position="82"/>
        <end position="111"/>
    </location>
</feature>
<evidence type="ECO:0000313" key="5">
    <source>
        <dbReference type="EMBL" id="NXR19113.1"/>
    </source>
</evidence>
<feature type="transmembrane region" description="Helical" evidence="2">
    <location>
        <begin position="117"/>
        <end position="139"/>
    </location>
</feature>
<feature type="transmembrane region" description="Helical" evidence="2">
    <location>
        <begin position="252"/>
        <end position="274"/>
    </location>
</feature>
<evidence type="ECO:0000259" key="4">
    <source>
        <dbReference type="Pfam" id="PF22249"/>
    </source>
</evidence>
<organism evidence="5 6">
    <name type="scientific">Cinclus mexicanus</name>
    <name type="common">American dipper</name>
    <dbReference type="NCBI Taxonomy" id="161649"/>
    <lineage>
        <taxon>Eukaryota</taxon>
        <taxon>Metazoa</taxon>
        <taxon>Chordata</taxon>
        <taxon>Craniata</taxon>
        <taxon>Vertebrata</taxon>
        <taxon>Euteleostomi</taxon>
        <taxon>Archelosauria</taxon>
        <taxon>Archosauria</taxon>
        <taxon>Dinosauria</taxon>
        <taxon>Saurischia</taxon>
        <taxon>Theropoda</taxon>
        <taxon>Coelurosauria</taxon>
        <taxon>Aves</taxon>
        <taxon>Neognathae</taxon>
        <taxon>Neoaves</taxon>
        <taxon>Telluraves</taxon>
        <taxon>Australaves</taxon>
        <taxon>Passeriformes</taxon>
        <taxon>Cinclidae</taxon>
        <taxon>Cinclus</taxon>
    </lineage>
</organism>
<feature type="non-terminal residue" evidence="5">
    <location>
        <position position="1"/>
    </location>
</feature>
<feature type="domain" description="Endoplasmic reticulum metallopeptidase 1/1-A TM" evidence="4">
    <location>
        <begin position="76"/>
        <end position="296"/>
    </location>
</feature>
<dbReference type="Proteomes" id="UP000590623">
    <property type="component" value="Unassembled WGS sequence"/>
</dbReference>
<dbReference type="OrthoDB" id="76293at2759"/>
<dbReference type="InterPro" id="IPR053974">
    <property type="entry name" value="ERMP1_1-A_TM"/>
</dbReference>
<evidence type="ECO:0000256" key="1">
    <source>
        <dbReference type="ARBA" id="ARBA00010918"/>
    </source>
</evidence>
<comment type="caution">
    <text evidence="5">The sequence shown here is derived from an EMBL/GenBank/DDBJ whole genome shotgun (WGS) entry which is preliminary data.</text>
</comment>
<dbReference type="Pfam" id="PF22248">
    <property type="entry name" value="ERMP1_C"/>
    <property type="match status" value="1"/>
</dbReference>
<keyword evidence="2" id="KW-0812">Transmembrane</keyword>
<feature type="domain" description="Endoplasmic reticulum metallopeptidase 1-like C-terminal" evidence="3">
    <location>
        <begin position="310"/>
        <end position="537"/>
    </location>
</feature>
<evidence type="ECO:0000313" key="6">
    <source>
        <dbReference type="Proteomes" id="UP000590623"/>
    </source>
</evidence>
<feature type="transmembrane region" description="Helical" evidence="2">
    <location>
        <begin position="281"/>
        <end position="303"/>
    </location>
</feature>
<dbReference type="AlphaFoldDB" id="A0A7L2JB20"/>
<dbReference type="EMBL" id="VWYM01005701">
    <property type="protein sequence ID" value="NXR19113.1"/>
    <property type="molecule type" value="Genomic_DNA"/>
</dbReference>
<keyword evidence="2" id="KW-1133">Transmembrane helix</keyword>
<dbReference type="InterPro" id="IPR053973">
    <property type="entry name" value="ERMP1-like_C"/>
</dbReference>
<proteinExistence type="inferred from homology"/>
<name>A0A7L2JB20_CINMU</name>